<evidence type="ECO:0000259" key="1">
    <source>
        <dbReference type="Pfam" id="PF13503"/>
    </source>
</evidence>
<protein>
    <recommendedName>
        <fullName evidence="1">DUF4123 domain-containing protein</fullName>
    </recommendedName>
</protein>
<proteinExistence type="predicted"/>
<feature type="domain" description="DUF4123" evidence="1">
    <location>
        <begin position="25"/>
        <end position="145"/>
    </location>
</feature>
<organism evidence="2 3">
    <name type="scientific">Vibrio spartinae</name>
    <dbReference type="NCBI Taxonomy" id="1918945"/>
    <lineage>
        <taxon>Bacteria</taxon>
        <taxon>Pseudomonadati</taxon>
        <taxon>Pseudomonadota</taxon>
        <taxon>Gammaproteobacteria</taxon>
        <taxon>Vibrionales</taxon>
        <taxon>Vibrionaceae</taxon>
        <taxon>Vibrio</taxon>
    </lineage>
</organism>
<dbReference type="Proteomes" id="UP000184774">
    <property type="component" value="Unassembled WGS sequence"/>
</dbReference>
<sequence>MTDTEQWWEDVPLENWQTTLEDPGWFVVAEAAIHPEIRDLAEQMPEFETRLYWGDMGDIHASISPYIMPLQSWAWFEEQVATQPHWGIAIQLDPRFHALPLSRQSDLAMRYFRAWTLVETPTQEQFLLRLSDWDVLGVLWQASDAVYQQHIQGPLRQIAYWEPEQPKAKVLRFQTPILEETTLPLPTPLTKAQYQALSIWASQQIYRQYQDHLQAHHSETQSWEQAQFDQYLYQHITQANQLGFTQPNDVVRYLSLTVVFGEQFTTQPWAEQILKSPDYQGTQSRMDRLFERGLDELDKESEQS</sequence>
<dbReference type="RefSeq" id="WP_074371428.1">
    <property type="nucleotide sequence ID" value="NZ_AP024907.1"/>
</dbReference>
<name>A0A1N6M037_9VIBR</name>
<evidence type="ECO:0000313" key="2">
    <source>
        <dbReference type="EMBL" id="SIO92804.1"/>
    </source>
</evidence>
<evidence type="ECO:0000313" key="3">
    <source>
        <dbReference type="Proteomes" id="UP000184774"/>
    </source>
</evidence>
<dbReference type="EMBL" id="FSSB01000006">
    <property type="protein sequence ID" value="SIO92804.1"/>
    <property type="molecule type" value="Genomic_DNA"/>
</dbReference>
<dbReference type="Pfam" id="PF13503">
    <property type="entry name" value="DUF4123"/>
    <property type="match status" value="1"/>
</dbReference>
<dbReference type="AlphaFoldDB" id="A0A1N6M037"/>
<gene>
    <name evidence="2" type="ORF">VSP9026_00425</name>
</gene>
<dbReference type="OrthoDB" id="5860814at2"/>
<accession>A0A1N6M037</accession>
<dbReference type="InterPro" id="IPR025391">
    <property type="entry name" value="DUF4123"/>
</dbReference>
<reference evidence="2 3" key="1">
    <citation type="submission" date="2016-12" db="EMBL/GenBank/DDBJ databases">
        <authorList>
            <person name="Song W.-J."/>
            <person name="Kurnit D.M."/>
        </authorList>
    </citation>
    <scope>NUCLEOTIDE SEQUENCE [LARGE SCALE GENOMIC DNA]</scope>
    <source>
        <strain evidence="2 3">CECT 9026</strain>
    </source>
</reference>